<dbReference type="AlphaFoldDB" id="A0AAV6LEI3"/>
<evidence type="ECO:0000256" key="3">
    <source>
        <dbReference type="ARBA" id="ARBA00022840"/>
    </source>
</evidence>
<evidence type="ECO:0000313" key="5">
    <source>
        <dbReference type="EMBL" id="KAG5562814.1"/>
    </source>
</evidence>
<keyword evidence="3" id="KW-0067">ATP-binding</keyword>
<dbReference type="InterPro" id="IPR017998">
    <property type="entry name" value="Chaperone_TCP-1"/>
</dbReference>
<dbReference type="Gene3D" id="3.50.7.10">
    <property type="entry name" value="GroEL"/>
    <property type="match status" value="1"/>
</dbReference>
<protein>
    <submittedName>
        <fullName evidence="5">Uncharacterized protein</fullName>
    </submittedName>
</protein>
<reference evidence="5" key="1">
    <citation type="submission" date="2020-08" db="EMBL/GenBank/DDBJ databases">
        <title>Plant Genome Project.</title>
        <authorList>
            <person name="Zhang R.-G."/>
        </authorList>
    </citation>
    <scope>NUCLEOTIDE SEQUENCE</scope>
    <source>
        <strain evidence="5">WSP0</strain>
        <tissue evidence="5">Leaf</tissue>
    </source>
</reference>
<dbReference type="GO" id="GO:0140662">
    <property type="term" value="F:ATP-dependent protein folding chaperone"/>
    <property type="evidence" value="ECO:0007669"/>
    <property type="project" value="InterPro"/>
</dbReference>
<proteinExistence type="inferred from homology"/>
<dbReference type="SUPFAM" id="SSF48592">
    <property type="entry name" value="GroEL equatorial domain-like"/>
    <property type="match status" value="1"/>
</dbReference>
<dbReference type="Proteomes" id="UP000823749">
    <property type="component" value="Chromosome 2"/>
</dbReference>
<evidence type="ECO:0000313" key="6">
    <source>
        <dbReference type="Proteomes" id="UP000823749"/>
    </source>
</evidence>
<dbReference type="Pfam" id="PF00118">
    <property type="entry name" value="Cpn60_TCP1"/>
    <property type="match status" value="1"/>
</dbReference>
<dbReference type="PANTHER" id="PTHR11353">
    <property type="entry name" value="CHAPERONIN"/>
    <property type="match status" value="1"/>
</dbReference>
<gene>
    <name evidence="5" type="ORF">RHGRI_005516</name>
</gene>
<keyword evidence="6" id="KW-1185">Reference proteome</keyword>
<evidence type="ECO:0000256" key="4">
    <source>
        <dbReference type="ARBA" id="ARBA00023186"/>
    </source>
</evidence>
<dbReference type="EMBL" id="JACTNZ010000002">
    <property type="protein sequence ID" value="KAG5562814.1"/>
    <property type="molecule type" value="Genomic_DNA"/>
</dbReference>
<comment type="similarity">
    <text evidence="1">Belongs to the TCP-1 chaperonin family.</text>
</comment>
<dbReference type="SUPFAM" id="SSF52029">
    <property type="entry name" value="GroEL apical domain-like"/>
    <property type="match status" value="1"/>
</dbReference>
<evidence type="ECO:0000256" key="2">
    <source>
        <dbReference type="ARBA" id="ARBA00022741"/>
    </source>
</evidence>
<keyword evidence="4" id="KW-0143">Chaperone</keyword>
<keyword evidence="2" id="KW-0547">Nucleotide-binding</keyword>
<dbReference type="GO" id="GO:0005524">
    <property type="term" value="F:ATP binding"/>
    <property type="evidence" value="ECO:0007669"/>
    <property type="project" value="UniProtKB-KW"/>
</dbReference>
<comment type="caution">
    <text evidence="5">The sequence shown here is derived from an EMBL/GenBank/DDBJ whole genome shotgun (WGS) entry which is preliminary data.</text>
</comment>
<dbReference type="Gene3D" id="1.10.560.10">
    <property type="entry name" value="GroEL-like equatorial domain"/>
    <property type="match status" value="1"/>
</dbReference>
<dbReference type="InterPro" id="IPR027409">
    <property type="entry name" value="GroEL-like_apical_dom_sf"/>
</dbReference>
<sequence length="319" mass="34064">MLYGMQPYGIQLQSMLKEGQKDLYGLNEAVLKNIDSCKQLSNITRTSLSPNAKILVLAGKAQQEDIGDGANLTVLKRWMYVPKTLQTLIWTTSGFAKLLGGGLHNCTIVRGMILKTHAVGSIKQVEKAKVAVCAGGVDASAVETKGTVLIHSAEQLENYSETEKAKLEELINAVAESGDEVIIVSGGAVGEMALHFSGFVALLNLGRPSPEDVGYVESVSMEELVVLGSLLAVDDGVNTFEAMCRDCRIRIGPVAIAKFVAENAGLNAMEIISSLDVEHASGNAKVGIDLEEVVCKDVSTVNMRDLHVTKLMLLAPCYG</sequence>
<evidence type="ECO:0000256" key="1">
    <source>
        <dbReference type="ARBA" id="ARBA00008020"/>
    </source>
</evidence>
<accession>A0AAV6LEI3</accession>
<organism evidence="5 6">
    <name type="scientific">Rhododendron griersonianum</name>
    <dbReference type="NCBI Taxonomy" id="479676"/>
    <lineage>
        <taxon>Eukaryota</taxon>
        <taxon>Viridiplantae</taxon>
        <taxon>Streptophyta</taxon>
        <taxon>Embryophyta</taxon>
        <taxon>Tracheophyta</taxon>
        <taxon>Spermatophyta</taxon>
        <taxon>Magnoliopsida</taxon>
        <taxon>eudicotyledons</taxon>
        <taxon>Gunneridae</taxon>
        <taxon>Pentapetalae</taxon>
        <taxon>asterids</taxon>
        <taxon>Ericales</taxon>
        <taxon>Ericaceae</taxon>
        <taxon>Ericoideae</taxon>
        <taxon>Rhodoreae</taxon>
        <taxon>Rhododendron</taxon>
    </lineage>
</organism>
<name>A0AAV6LEI3_9ERIC</name>
<dbReference type="InterPro" id="IPR027413">
    <property type="entry name" value="GROEL-like_equatorial_sf"/>
</dbReference>
<dbReference type="InterPro" id="IPR002423">
    <property type="entry name" value="Cpn60/GroEL/TCP-1"/>
</dbReference>